<organism evidence="22 23">
    <name type="scientific">Legionella septentrionalis</name>
    <dbReference type="NCBI Taxonomy" id="2498109"/>
    <lineage>
        <taxon>Bacteria</taxon>
        <taxon>Pseudomonadati</taxon>
        <taxon>Pseudomonadota</taxon>
        <taxon>Gammaproteobacteria</taxon>
        <taxon>Legionellales</taxon>
        <taxon>Legionellaceae</taxon>
        <taxon>Legionella</taxon>
    </lineage>
</organism>
<evidence type="ECO:0000256" key="15">
    <source>
        <dbReference type="ARBA" id="ARBA00048238"/>
    </source>
</evidence>
<feature type="binding site" evidence="18">
    <location>
        <position position="124"/>
    </location>
    <ligand>
        <name>K(+)</name>
        <dbReference type="ChEBI" id="CHEBI:29103"/>
    </ligand>
</feature>
<evidence type="ECO:0000256" key="18">
    <source>
        <dbReference type="HAMAP-Rule" id="MF_01966"/>
    </source>
</evidence>
<dbReference type="GO" id="GO:0110051">
    <property type="term" value="P:metabolite repair"/>
    <property type="evidence" value="ECO:0007669"/>
    <property type="project" value="TreeGrafter"/>
</dbReference>
<dbReference type="GO" id="GO:0052856">
    <property type="term" value="F:NAD(P)HX epimerase activity"/>
    <property type="evidence" value="ECO:0007669"/>
    <property type="project" value="UniProtKB-UniRule"/>
</dbReference>
<keyword evidence="23" id="KW-1185">Reference proteome</keyword>
<keyword evidence="5 18" id="KW-0479">Metal-binding</keyword>
<dbReference type="InterPro" id="IPR029056">
    <property type="entry name" value="Ribokinase-like"/>
</dbReference>
<evidence type="ECO:0000256" key="9">
    <source>
        <dbReference type="ARBA" id="ARBA00022958"/>
    </source>
</evidence>
<dbReference type="InterPro" id="IPR030677">
    <property type="entry name" value="Nnr"/>
</dbReference>
<dbReference type="SUPFAM" id="SSF64153">
    <property type="entry name" value="YjeF N-terminal domain-like"/>
    <property type="match status" value="1"/>
</dbReference>
<dbReference type="PANTHER" id="PTHR12592:SF0">
    <property type="entry name" value="ATP-DEPENDENT (S)-NAD(P)H-HYDRATE DEHYDRATASE"/>
    <property type="match status" value="1"/>
</dbReference>
<accession>A0A3S0XU69</accession>
<feature type="domain" description="YjeF N-terminal" evidence="21">
    <location>
        <begin position="12"/>
        <end position="214"/>
    </location>
</feature>
<dbReference type="RefSeq" id="WP_127033260.1">
    <property type="nucleotide sequence ID" value="NZ_RZGR01000005.1"/>
</dbReference>
<dbReference type="HAMAP" id="MF_01966">
    <property type="entry name" value="NADHX_epimerase"/>
    <property type="match status" value="1"/>
</dbReference>
<evidence type="ECO:0000256" key="17">
    <source>
        <dbReference type="HAMAP-Rule" id="MF_01965"/>
    </source>
</evidence>
<reference evidence="22 23" key="1">
    <citation type="submission" date="2018-12" db="EMBL/GenBank/DDBJ databases">
        <title>Legionella sp,whole genome shotgun sequence.</title>
        <authorList>
            <person name="Wu H."/>
        </authorList>
    </citation>
    <scope>NUCLEOTIDE SEQUENCE [LARGE SCALE GENOMIC DNA]</scope>
    <source>
        <strain evidence="23">km714</strain>
    </source>
</reference>
<feature type="binding site" evidence="18">
    <location>
        <begin position="128"/>
        <end position="134"/>
    </location>
    <ligand>
        <name>(6S)-NADPHX</name>
        <dbReference type="ChEBI" id="CHEBI:64076"/>
    </ligand>
</feature>
<keyword evidence="6 17" id="KW-0547">Nucleotide-binding</keyword>
<dbReference type="Gene3D" id="3.40.50.10260">
    <property type="entry name" value="YjeF N-terminal domain"/>
    <property type="match status" value="1"/>
</dbReference>
<comment type="catalytic activity">
    <reaction evidence="15 17 19">
        <text>(6S)-NADHX + ADP = AMP + phosphate + NADH + H(+)</text>
        <dbReference type="Rhea" id="RHEA:32223"/>
        <dbReference type="ChEBI" id="CHEBI:15378"/>
        <dbReference type="ChEBI" id="CHEBI:43474"/>
        <dbReference type="ChEBI" id="CHEBI:57945"/>
        <dbReference type="ChEBI" id="CHEBI:64074"/>
        <dbReference type="ChEBI" id="CHEBI:456215"/>
        <dbReference type="ChEBI" id="CHEBI:456216"/>
        <dbReference type="EC" id="4.2.1.136"/>
    </reaction>
</comment>
<dbReference type="EC" id="5.1.99.6" evidence="19"/>
<comment type="caution">
    <text evidence="18">Lacks conserved residue(s) required for the propagation of feature annotation.</text>
</comment>
<keyword evidence="7 17" id="KW-0067">ATP-binding</keyword>
<comment type="function">
    <text evidence="14 19">Bifunctional enzyme that catalyzes the epimerization of the S- and R-forms of NAD(P)HX and the dehydration of the S-form of NAD(P)HX at the expense of ADP, which is converted to AMP. This allows the repair of both epimers of NAD(P)HX, a damaged form of NAD(P)H that is a result of enzymatic or heat-dependent hydration.</text>
</comment>
<dbReference type="PROSITE" id="PS51385">
    <property type="entry name" value="YJEF_N"/>
    <property type="match status" value="1"/>
</dbReference>
<comment type="caution">
    <text evidence="22">The sequence shown here is derived from an EMBL/GenBank/DDBJ whole genome shotgun (WGS) entry which is preliminary data.</text>
</comment>
<dbReference type="Pfam" id="PF01256">
    <property type="entry name" value="Carb_kinase"/>
    <property type="match status" value="1"/>
</dbReference>
<comment type="catalytic activity">
    <reaction evidence="2 18 19">
        <text>(6R)-NADPHX = (6S)-NADPHX</text>
        <dbReference type="Rhea" id="RHEA:32227"/>
        <dbReference type="ChEBI" id="CHEBI:64076"/>
        <dbReference type="ChEBI" id="CHEBI:64077"/>
        <dbReference type="EC" id="5.1.99.6"/>
    </reaction>
</comment>
<comment type="catalytic activity">
    <reaction evidence="16 17 19">
        <text>(6S)-NADPHX + ADP = AMP + phosphate + NADPH + H(+)</text>
        <dbReference type="Rhea" id="RHEA:32235"/>
        <dbReference type="ChEBI" id="CHEBI:15378"/>
        <dbReference type="ChEBI" id="CHEBI:43474"/>
        <dbReference type="ChEBI" id="CHEBI:57783"/>
        <dbReference type="ChEBI" id="CHEBI:64076"/>
        <dbReference type="ChEBI" id="CHEBI:456215"/>
        <dbReference type="ChEBI" id="CHEBI:456216"/>
        <dbReference type="EC" id="4.2.1.136"/>
    </reaction>
</comment>
<dbReference type="EMBL" id="RZGR01000005">
    <property type="protein sequence ID" value="RUQ90036.1"/>
    <property type="molecule type" value="Genomic_DNA"/>
</dbReference>
<protein>
    <recommendedName>
        <fullName evidence="19">Bifunctional NAD(P)H-hydrate repair enzyme</fullName>
    </recommendedName>
    <alternativeName>
        <fullName evidence="19">Nicotinamide nucleotide repair protein</fullName>
    </alternativeName>
    <domain>
        <recommendedName>
            <fullName evidence="19">ADP-dependent (S)-NAD(P)H-hydrate dehydratase</fullName>
            <ecNumber evidence="19">4.2.1.136</ecNumber>
        </recommendedName>
        <alternativeName>
            <fullName evidence="19">ADP-dependent NAD(P)HX dehydratase</fullName>
        </alternativeName>
    </domain>
    <domain>
        <recommendedName>
            <fullName evidence="19">NAD(P)H-hydrate epimerase</fullName>
            <ecNumber evidence="19">5.1.99.6</ecNumber>
        </recommendedName>
    </domain>
</protein>
<feature type="binding site" evidence="17">
    <location>
        <position position="363"/>
    </location>
    <ligand>
        <name>(6S)-NADPHX</name>
        <dbReference type="ChEBI" id="CHEBI:64076"/>
    </ligand>
</feature>
<evidence type="ECO:0000256" key="6">
    <source>
        <dbReference type="ARBA" id="ARBA00022741"/>
    </source>
</evidence>
<evidence type="ECO:0000256" key="16">
    <source>
        <dbReference type="ARBA" id="ARBA00049209"/>
    </source>
</evidence>
<dbReference type="GO" id="GO:0046872">
    <property type="term" value="F:metal ion binding"/>
    <property type="evidence" value="ECO:0007669"/>
    <property type="project" value="UniProtKB-UniRule"/>
</dbReference>
<comment type="similarity">
    <text evidence="18">Belongs to the NnrE/AIBP family.</text>
</comment>
<dbReference type="Pfam" id="PF03853">
    <property type="entry name" value="YjeF_N"/>
    <property type="match status" value="1"/>
</dbReference>
<evidence type="ECO:0000256" key="5">
    <source>
        <dbReference type="ARBA" id="ARBA00022723"/>
    </source>
</evidence>
<comment type="similarity">
    <text evidence="17">Belongs to the NnrD/CARKD family.</text>
</comment>
<keyword evidence="10 17" id="KW-0520">NAD</keyword>
<feature type="binding site" evidence="17">
    <location>
        <position position="256"/>
    </location>
    <ligand>
        <name>(6S)-NADPHX</name>
        <dbReference type="ChEBI" id="CHEBI:64076"/>
    </ligand>
</feature>
<feature type="binding site" evidence="18">
    <location>
        <position position="61"/>
    </location>
    <ligand>
        <name>K(+)</name>
        <dbReference type="ChEBI" id="CHEBI:29103"/>
    </ligand>
</feature>
<dbReference type="Proteomes" id="UP000288012">
    <property type="component" value="Unassembled WGS sequence"/>
</dbReference>
<evidence type="ECO:0000256" key="13">
    <source>
        <dbReference type="ARBA" id="ARBA00023268"/>
    </source>
</evidence>
<comment type="function">
    <text evidence="17">Catalyzes the dehydration of the S-form of NAD(P)HX at the expense of ADP, which is converted to AMP. Together with NAD(P)HX epimerase, which catalyzes the epimerization of the S- and R-forms, the enzyme allows the repair of both epimers of NAD(P)HX, a damaged form of NAD(P)H that is a result of enzymatic or heat-dependent hydration.</text>
</comment>
<keyword evidence="9 18" id="KW-0630">Potassium</keyword>
<dbReference type="PROSITE" id="PS51383">
    <property type="entry name" value="YJEF_C_3"/>
    <property type="match status" value="1"/>
</dbReference>
<dbReference type="PIRSF" id="PIRSF017184">
    <property type="entry name" value="Nnr"/>
    <property type="match status" value="1"/>
</dbReference>
<evidence type="ECO:0000256" key="4">
    <source>
        <dbReference type="ARBA" id="ARBA00009524"/>
    </source>
</evidence>
<evidence type="ECO:0000256" key="3">
    <source>
        <dbReference type="ARBA" id="ARBA00006001"/>
    </source>
</evidence>
<dbReference type="NCBIfam" id="TIGR00196">
    <property type="entry name" value="yjeF_cterm"/>
    <property type="match status" value="1"/>
</dbReference>
<evidence type="ECO:0000256" key="14">
    <source>
        <dbReference type="ARBA" id="ARBA00025153"/>
    </source>
</evidence>
<evidence type="ECO:0000259" key="20">
    <source>
        <dbReference type="PROSITE" id="PS51383"/>
    </source>
</evidence>
<dbReference type="CDD" id="cd01171">
    <property type="entry name" value="YXKO-related"/>
    <property type="match status" value="1"/>
</dbReference>
<dbReference type="SUPFAM" id="SSF53613">
    <property type="entry name" value="Ribokinase-like"/>
    <property type="match status" value="1"/>
</dbReference>
<evidence type="ECO:0000256" key="11">
    <source>
        <dbReference type="ARBA" id="ARBA00023235"/>
    </source>
</evidence>
<comment type="subunit">
    <text evidence="17">Homotetramer.</text>
</comment>
<dbReference type="PANTHER" id="PTHR12592">
    <property type="entry name" value="ATP-DEPENDENT (S)-NAD(P)H-HYDRATE DEHYDRATASE FAMILY MEMBER"/>
    <property type="match status" value="1"/>
</dbReference>
<keyword evidence="12 17" id="KW-0456">Lyase</keyword>
<dbReference type="AlphaFoldDB" id="A0A3S0XU69"/>
<name>A0A3S0XU69_9GAMM</name>
<feature type="binding site" evidence="17">
    <location>
        <position position="430"/>
    </location>
    <ligand>
        <name>(6S)-NADPHX</name>
        <dbReference type="ChEBI" id="CHEBI:64076"/>
    </ligand>
</feature>
<dbReference type="Gene3D" id="3.40.1190.20">
    <property type="match status" value="1"/>
</dbReference>
<dbReference type="GO" id="GO:0046496">
    <property type="term" value="P:nicotinamide nucleotide metabolic process"/>
    <property type="evidence" value="ECO:0007669"/>
    <property type="project" value="UniProtKB-UniRule"/>
</dbReference>
<keyword evidence="8 17" id="KW-0521">NADP</keyword>
<sequence length="489" mass="51240">MAATGFYLIKDIRICERNAVDELGLTEDELMARAGQAAFAALQTFYREVHSIAVFCGGGNNAGDAYVLAYLARQHGLAVTIYQYKSIENLPPAARHAAVTAIAAGIPCQYIEDPIEDNIELIVDGLLGIGVQGEVKGPIAQAINHINDSGLPVLAIDVPSGLDADTGRIFGTCVRATVTVTFIARKFGLYTLNGPDFCGKIICDSLKLEPCLAKIPAICALDKQLLTGIVARPRNSHKGMFGHVLVIGGGPGMPGAVYLAALAALKIGAGMVTVATWPEHAGKVLPLLPEAMIYGVADANDLMPLLARASICIVGPGLGDNAWAKALFATVIAAQLPLVIDASALHMLAQNPQYDDNWILTPHPGEAAALLACTATEIQNNRLKAAEHIQQQYGGQIVLKGAGTVVCTSADKVYLCTAGNPGMASAGMGDVLSGVLGGLIAQGLTLQDAAKLGVWLHAYAADRAVHEKGERGLLASDLMPYLRQLINSR</sequence>
<dbReference type="GO" id="GO:0052855">
    <property type="term" value="F:ADP-dependent NAD(P)H-hydrate dehydratase activity"/>
    <property type="evidence" value="ECO:0007669"/>
    <property type="project" value="UniProtKB-UniRule"/>
</dbReference>
<feature type="domain" description="YjeF C-terminal" evidence="20">
    <location>
        <begin position="221"/>
        <end position="489"/>
    </location>
</feature>
<evidence type="ECO:0000256" key="12">
    <source>
        <dbReference type="ARBA" id="ARBA00023239"/>
    </source>
</evidence>
<evidence type="ECO:0000313" key="23">
    <source>
        <dbReference type="Proteomes" id="UP000288012"/>
    </source>
</evidence>
<evidence type="ECO:0000256" key="1">
    <source>
        <dbReference type="ARBA" id="ARBA00000013"/>
    </source>
</evidence>
<feature type="binding site" evidence="17">
    <location>
        <position position="317"/>
    </location>
    <ligand>
        <name>(6S)-NADPHX</name>
        <dbReference type="ChEBI" id="CHEBI:64076"/>
    </ligand>
</feature>
<comment type="cofactor">
    <cofactor evidence="18 19">
        <name>K(+)</name>
        <dbReference type="ChEBI" id="CHEBI:29103"/>
    </cofactor>
    <text evidence="18 19">Binds 1 potassium ion per subunit.</text>
</comment>
<dbReference type="InterPro" id="IPR004443">
    <property type="entry name" value="YjeF_N_dom"/>
</dbReference>
<dbReference type="InterPro" id="IPR036652">
    <property type="entry name" value="YjeF_N_dom_sf"/>
</dbReference>
<comment type="similarity">
    <text evidence="4 19">In the C-terminal section; belongs to the NnrD/CARKD family.</text>
</comment>
<feature type="binding site" evidence="17">
    <location>
        <position position="429"/>
    </location>
    <ligand>
        <name>AMP</name>
        <dbReference type="ChEBI" id="CHEBI:456215"/>
    </ligand>
</feature>
<feature type="binding site" evidence="18">
    <location>
        <position position="157"/>
    </location>
    <ligand>
        <name>(6S)-NADPHX</name>
        <dbReference type="ChEBI" id="CHEBI:64076"/>
    </ligand>
</feature>
<gene>
    <name evidence="17" type="primary">nnrD</name>
    <name evidence="18" type="synonym">nnrE</name>
    <name evidence="22" type="ORF">EKM59_02530</name>
</gene>
<evidence type="ECO:0000313" key="22">
    <source>
        <dbReference type="EMBL" id="RUQ90036.1"/>
    </source>
</evidence>
<dbReference type="InterPro" id="IPR017953">
    <property type="entry name" value="Carbohydrate_kinase_pred_CS"/>
</dbReference>
<feature type="binding site" evidence="18">
    <location>
        <position position="160"/>
    </location>
    <ligand>
        <name>K(+)</name>
        <dbReference type="ChEBI" id="CHEBI:29103"/>
    </ligand>
</feature>
<evidence type="ECO:0000256" key="7">
    <source>
        <dbReference type="ARBA" id="ARBA00022840"/>
    </source>
</evidence>
<evidence type="ECO:0000256" key="19">
    <source>
        <dbReference type="PIRNR" id="PIRNR017184"/>
    </source>
</evidence>
<evidence type="ECO:0000256" key="10">
    <source>
        <dbReference type="ARBA" id="ARBA00023027"/>
    </source>
</evidence>
<evidence type="ECO:0000259" key="21">
    <source>
        <dbReference type="PROSITE" id="PS51385"/>
    </source>
</evidence>
<dbReference type="HAMAP" id="MF_01965">
    <property type="entry name" value="NADHX_dehydratase"/>
    <property type="match status" value="1"/>
</dbReference>
<evidence type="ECO:0000256" key="2">
    <source>
        <dbReference type="ARBA" id="ARBA00000909"/>
    </source>
</evidence>
<comment type="similarity">
    <text evidence="3 19">In the N-terminal section; belongs to the NnrE/AIBP family.</text>
</comment>
<dbReference type="InterPro" id="IPR000631">
    <property type="entry name" value="CARKD"/>
</dbReference>
<dbReference type="PROSITE" id="PS01050">
    <property type="entry name" value="YJEF_C_2"/>
    <property type="match status" value="1"/>
</dbReference>
<comment type="function">
    <text evidence="18">Catalyzes the epimerization of the S- and R-forms of NAD(P)HX, a damaged form of NAD(P)H that is a result of enzymatic or heat-dependent hydration. This is a prerequisite for the S-specific NAD(P)H-hydrate dehydratase to allow the repair of both epimers of NAD(P)HX.</text>
</comment>
<comment type="catalytic activity">
    <reaction evidence="1 18 19">
        <text>(6R)-NADHX = (6S)-NADHX</text>
        <dbReference type="Rhea" id="RHEA:32215"/>
        <dbReference type="ChEBI" id="CHEBI:64074"/>
        <dbReference type="ChEBI" id="CHEBI:64075"/>
        <dbReference type="EC" id="5.1.99.6"/>
    </reaction>
</comment>
<evidence type="ECO:0000256" key="8">
    <source>
        <dbReference type="ARBA" id="ARBA00022857"/>
    </source>
</evidence>
<keyword evidence="13" id="KW-0511">Multifunctional enzyme</keyword>
<dbReference type="NCBIfam" id="TIGR00197">
    <property type="entry name" value="yjeF_nterm"/>
    <property type="match status" value="1"/>
</dbReference>
<dbReference type="GO" id="GO:0005524">
    <property type="term" value="F:ATP binding"/>
    <property type="evidence" value="ECO:0007669"/>
    <property type="project" value="UniProtKB-UniRule"/>
</dbReference>
<dbReference type="EC" id="4.2.1.136" evidence="19"/>
<comment type="cofactor">
    <cofactor evidence="17">
        <name>Mg(2+)</name>
        <dbReference type="ChEBI" id="CHEBI:18420"/>
    </cofactor>
</comment>
<feature type="binding site" evidence="17">
    <location>
        <begin position="400"/>
        <end position="404"/>
    </location>
    <ligand>
        <name>AMP</name>
        <dbReference type="ChEBI" id="CHEBI:456215"/>
    </ligand>
</feature>
<proteinExistence type="inferred from homology"/>
<dbReference type="OrthoDB" id="9806925at2"/>
<keyword evidence="11 18" id="KW-0413">Isomerase</keyword>